<dbReference type="GO" id="GO:0051083">
    <property type="term" value="P:'de novo' cotranslational protein folding"/>
    <property type="evidence" value="ECO:0007669"/>
    <property type="project" value="TreeGrafter"/>
</dbReference>
<evidence type="ECO:0000256" key="2">
    <source>
        <dbReference type="ARBA" id="ARBA00004496"/>
    </source>
</evidence>
<dbReference type="AlphaFoldDB" id="A0A0G1XYL4"/>
<protein>
    <recommendedName>
        <fullName evidence="5">Trigger factor</fullName>
        <ecNumber evidence="4">5.2.1.8</ecNumber>
    </recommendedName>
    <alternativeName>
        <fullName evidence="9">PPIase</fullName>
    </alternativeName>
</protein>
<gene>
    <name evidence="12" type="ORF">UY81_C0033G0003</name>
</gene>
<dbReference type="GO" id="GO:0003755">
    <property type="term" value="F:peptidyl-prolyl cis-trans isomerase activity"/>
    <property type="evidence" value="ECO:0007669"/>
    <property type="project" value="UniProtKB-KW"/>
</dbReference>
<comment type="similarity">
    <text evidence="3">Belongs to the FKBP-type PPIase family. Tig subfamily.</text>
</comment>
<comment type="caution">
    <text evidence="12">The sequence shown here is derived from an EMBL/GenBank/DDBJ whole genome shotgun (WGS) entry which is preliminary data.</text>
</comment>
<keyword evidence="8" id="KW-0413">Isomerase</keyword>
<organism evidence="12 13">
    <name type="scientific">Candidatus Giovannonibacteria bacterium GW2011_GWA2_53_7</name>
    <dbReference type="NCBI Taxonomy" id="1618650"/>
    <lineage>
        <taxon>Bacteria</taxon>
        <taxon>Candidatus Giovannoniibacteriota</taxon>
    </lineage>
</organism>
<dbReference type="InterPro" id="IPR027304">
    <property type="entry name" value="Trigger_fact/SurA_dom_sf"/>
</dbReference>
<dbReference type="GO" id="GO:0044183">
    <property type="term" value="F:protein folding chaperone"/>
    <property type="evidence" value="ECO:0007669"/>
    <property type="project" value="TreeGrafter"/>
</dbReference>
<sequence>MTNPPTTAYSATVKKLPRSIIEMTVSVSPEVFDAARPHALEHIGEELELPGFRKGHAPANIVAQKAGEAAILEEMAEHIISRAYPKILVEHKIDAIGRPDVSVTKLAPGNALEFTIKVATVPEVKLPDYMSIARGQNKKRAKVELTDEDIKKTTEEVRTLSARRIAEKEGKPFDPEGPLPELTDDFVKTLGDYSSVADFTEKARGEILKEKERVAKEKHRMGIIEGVLEKTDIDLPEIIIEQELDRMTDEFAADIERMGMELDKYLEIIKKTREDLRKDWNKDAEKRGKVQLLVAEIARKENIEPATEDLEHEMNKLHILYPNASLERMRAYVDMVLTNELVFKKLEEAE</sequence>
<dbReference type="Gene3D" id="1.10.3120.10">
    <property type="entry name" value="Trigger factor, C-terminal domain"/>
    <property type="match status" value="1"/>
</dbReference>
<evidence type="ECO:0000259" key="11">
    <source>
        <dbReference type="Pfam" id="PF05698"/>
    </source>
</evidence>
<dbReference type="InterPro" id="IPR008880">
    <property type="entry name" value="Trigger_fac_C"/>
</dbReference>
<evidence type="ECO:0000256" key="8">
    <source>
        <dbReference type="ARBA" id="ARBA00023235"/>
    </source>
</evidence>
<dbReference type="PANTHER" id="PTHR30560">
    <property type="entry name" value="TRIGGER FACTOR CHAPERONE AND PEPTIDYL-PROLYL CIS/TRANS ISOMERASE"/>
    <property type="match status" value="1"/>
</dbReference>
<proteinExistence type="inferred from homology"/>
<comment type="catalytic activity">
    <reaction evidence="1">
        <text>[protein]-peptidylproline (omega=180) = [protein]-peptidylproline (omega=0)</text>
        <dbReference type="Rhea" id="RHEA:16237"/>
        <dbReference type="Rhea" id="RHEA-COMP:10747"/>
        <dbReference type="Rhea" id="RHEA-COMP:10748"/>
        <dbReference type="ChEBI" id="CHEBI:83833"/>
        <dbReference type="ChEBI" id="CHEBI:83834"/>
        <dbReference type="EC" id="5.2.1.8"/>
    </reaction>
</comment>
<keyword evidence="6" id="KW-0697">Rotamase</keyword>
<evidence type="ECO:0000256" key="4">
    <source>
        <dbReference type="ARBA" id="ARBA00013194"/>
    </source>
</evidence>
<evidence type="ECO:0000256" key="3">
    <source>
        <dbReference type="ARBA" id="ARBA00005464"/>
    </source>
</evidence>
<dbReference type="GO" id="GO:0005737">
    <property type="term" value="C:cytoplasm"/>
    <property type="evidence" value="ECO:0007669"/>
    <property type="project" value="UniProtKB-SubCell"/>
</dbReference>
<comment type="subcellular location">
    <subcellularLocation>
        <location evidence="2">Cytoplasm</location>
    </subcellularLocation>
</comment>
<evidence type="ECO:0000256" key="9">
    <source>
        <dbReference type="ARBA" id="ARBA00029986"/>
    </source>
</evidence>
<feature type="domain" description="Trigger factor ribosome-binding bacterial" evidence="10">
    <location>
        <begin position="11"/>
        <end position="156"/>
    </location>
</feature>
<evidence type="ECO:0000313" key="13">
    <source>
        <dbReference type="Proteomes" id="UP000034290"/>
    </source>
</evidence>
<accession>A0A0G1XYL4</accession>
<dbReference type="InterPro" id="IPR005215">
    <property type="entry name" value="Trig_fac"/>
</dbReference>
<dbReference type="Gene3D" id="3.30.70.1050">
    <property type="entry name" value="Trigger factor ribosome-binding domain"/>
    <property type="match status" value="1"/>
</dbReference>
<evidence type="ECO:0000256" key="7">
    <source>
        <dbReference type="ARBA" id="ARBA00023186"/>
    </source>
</evidence>
<dbReference type="SUPFAM" id="SSF109998">
    <property type="entry name" value="Triger factor/SurA peptide-binding domain-like"/>
    <property type="match status" value="1"/>
</dbReference>
<keyword evidence="7" id="KW-0143">Chaperone</keyword>
<dbReference type="Proteomes" id="UP000034290">
    <property type="component" value="Unassembled WGS sequence"/>
</dbReference>
<reference evidence="12 13" key="1">
    <citation type="journal article" date="2015" name="Nature">
        <title>rRNA introns, odd ribosomes, and small enigmatic genomes across a large radiation of phyla.</title>
        <authorList>
            <person name="Brown C.T."/>
            <person name="Hug L.A."/>
            <person name="Thomas B.C."/>
            <person name="Sharon I."/>
            <person name="Castelle C.J."/>
            <person name="Singh A."/>
            <person name="Wilkins M.J."/>
            <person name="Williams K.H."/>
            <person name="Banfield J.F."/>
        </authorList>
    </citation>
    <scope>NUCLEOTIDE SEQUENCE [LARGE SCALE GENOMIC DNA]</scope>
</reference>
<evidence type="ECO:0000256" key="6">
    <source>
        <dbReference type="ARBA" id="ARBA00023110"/>
    </source>
</evidence>
<dbReference type="EMBL" id="LCRM01000033">
    <property type="protein sequence ID" value="KKW36076.1"/>
    <property type="molecule type" value="Genomic_DNA"/>
</dbReference>
<dbReference type="EC" id="5.2.1.8" evidence="4"/>
<feature type="domain" description="Trigger factor C-terminal" evidence="11">
    <location>
        <begin position="195"/>
        <end position="333"/>
    </location>
</feature>
<dbReference type="InterPro" id="IPR008881">
    <property type="entry name" value="Trigger_fac_ribosome-bd_bac"/>
</dbReference>
<dbReference type="GO" id="GO:0043335">
    <property type="term" value="P:protein unfolding"/>
    <property type="evidence" value="ECO:0007669"/>
    <property type="project" value="TreeGrafter"/>
</dbReference>
<dbReference type="InterPro" id="IPR036611">
    <property type="entry name" value="Trigger_fac_ribosome-bd_sf"/>
</dbReference>
<evidence type="ECO:0000259" key="10">
    <source>
        <dbReference type="Pfam" id="PF05697"/>
    </source>
</evidence>
<dbReference type="Pfam" id="PF05698">
    <property type="entry name" value="Trigger_C"/>
    <property type="match status" value="1"/>
</dbReference>
<dbReference type="GO" id="GO:0015031">
    <property type="term" value="P:protein transport"/>
    <property type="evidence" value="ECO:0007669"/>
    <property type="project" value="InterPro"/>
</dbReference>
<dbReference type="InterPro" id="IPR037041">
    <property type="entry name" value="Trigger_fac_C_sf"/>
</dbReference>
<evidence type="ECO:0000256" key="1">
    <source>
        <dbReference type="ARBA" id="ARBA00000971"/>
    </source>
</evidence>
<dbReference type="GO" id="GO:0043022">
    <property type="term" value="F:ribosome binding"/>
    <property type="evidence" value="ECO:0007669"/>
    <property type="project" value="TreeGrafter"/>
</dbReference>
<dbReference type="Pfam" id="PF05697">
    <property type="entry name" value="Trigger_N"/>
    <property type="match status" value="1"/>
</dbReference>
<evidence type="ECO:0000313" key="12">
    <source>
        <dbReference type="EMBL" id="KKW36076.1"/>
    </source>
</evidence>
<name>A0A0G1XYL4_9BACT</name>
<dbReference type="PANTHER" id="PTHR30560:SF3">
    <property type="entry name" value="TRIGGER FACTOR-LIKE PROTEIN TIG, CHLOROPLASTIC"/>
    <property type="match status" value="1"/>
</dbReference>
<dbReference type="SUPFAM" id="SSF102735">
    <property type="entry name" value="Trigger factor ribosome-binding domain"/>
    <property type="match status" value="1"/>
</dbReference>
<evidence type="ECO:0000256" key="5">
    <source>
        <dbReference type="ARBA" id="ARBA00016902"/>
    </source>
</evidence>